<evidence type="ECO:0000256" key="1">
    <source>
        <dbReference type="SAM" id="MobiDB-lite"/>
    </source>
</evidence>
<proteinExistence type="predicted"/>
<feature type="region of interest" description="Disordered" evidence="1">
    <location>
        <begin position="1"/>
        <end position="24"/>
    </location>
</feature>
<reference evidence="2" key="1">
    <citation type="submission" date="2019-12" db="EMBL/GenBank/DDBJ databases">
        <title>The whole-genome sequencing of Haloarcula japonica strain pws8.</title>
        <authorList>
            <person name="Verma D.K."/>
            <person name="Gopal K."/>
            <person name="Prasad E.S."/>
        </authorList>
    </citation>
    <scope>NUCLEOTIDE SEQUENCE</scope>
    <source>
        <strain evidence="2">Pws8</strain>
    </source>
</reference>
<protein>
    <submittedName>
        <fullName evidence="2">Uncharacterized protein</fullName>
    </submittedName>
</protein>
<evidence type="ECO:0000313" key="2">
    <source>
        <dbReference type="EMBL" id="NLV06975.1"/>
    </source>
</evidence>
<feature type="region of interest" description="Disordered" evidence="1">
    <location>
        <begin position="34"/>
        <end position="53"/>
    </location>
</feature>
<gene>
    <name evidence="2" type="ORF">GOC83_12630</name>
</gene>
<comment type="caution">
    <text evidence="2">The sequence shown here is derived from an EMBL/GenBank/DDBJ whole genome shotgun (WGS) entry which is preliminary data.</text>
</comment>
<dbReference type="EMBL" id="WOWB01000001">
    <property type="protein sequence ID" value="NLV06975.1"/>
    <property type="molecule type" value="Genomic_DNA"/>
</dbReference>
<dbReference type="Proteomes" id="UP000610611">
    <property type="component" value="Unassembled WGS sequence"/>
</dbReference>
<accession>A0A847U0Z2</accession>
<evidence type="ECO:0000313" key="3">
    <source>
        <dbReference type="Proteomes" id="UP000610611"/>
    </source>
</evidence>
<dbReference type="RefSeq" id="WP_155119963.1">
    <property type="nucleotide sequence ID" value="NZ_LIUF01000004.1"/>
</dbReference>
<organism evidence="2 3">
    <name type="scientific">Haloarcula rubripromontorii</name>
    <dbReference type="NCBI Taxonomy" id="1705562"/>
    <lineage>
        <taxon>Archaea</taxon>
        <taxon>Methanobacteriati</taxon>
        <taxon>Methanobacteriota</taxon>
        <taxon>Stenosarchaea group</taxon>
        <taxon>Halobacteria</taxon>
        <taxon>Halobacteriales</taxon>
        <taxon>Haloarculaceae</taxon>
        <taxon>Haloarcula</taxon>
    </lineage>
</organism>
<name>A0A847U0Z2_9EURY</name>
<sequence length="53" mass="5868">MDATSERARSSNPASRSGERSEATVLLRFESRHARAGNRRAKRVCDRTGMAGF</sequence>
<dbReference type="AlphaFoldDB" id="A0A847U0Z2"/>